<organism evidence="3 4">
    <name type="scientific">Neoaquamicrobium sediminum</name>
    <dbReference type="NCBI Taxonomy" id="1849104"/>
    <lineage>
        <taxon>Bacteria</taxon>
        <taxon>Pseudomonadati</taxon>
        <taxon>Pseudomonadota</taxon>
        <taxon>Alphaproteobacteria</taxon>
        <taxon>Hyphomicrobiales</taxon>
        <taxon>Phyllobacteriaceae</taxon>
        <taxon>Neoaquamicrobium</taxon>
    </lineage>
</organism>
<evidence type="ECO:0000313" key="4">
    <source>
        <dbReference type="Proteomes" id="UP001559025"/>
    </source>
</evidence>
<gene>
    <name evidence="3" type="ORF">V1479_14795</name>
</gene>
<dbReference type="SUPFAM" id="SSF81469">
    <property type="entry name" value="Bacterial aa3 type cytochrome c oxidase subunit IV"/>
    <property type="match status" value="1"/>
</dbReference>
<evidence type="ECO:0000256" key="1">
    <source>
        <dbReference type="SAM" id="Phobius"/>
    </source>
</evidence>
<dbReference type="Pfam" id="PF07835">
    <property type="entry name" value="COX4_pro_2"/>
    <property type="match status" value="1"/>
</dbReference>
<feature type="transmembrane region" description="Helical" evidence="1">
    <location>
        <begin position="25"/>
        <end position="48"/>
    </location>
</feature>
<protein>
    <submittedName>
        <fullName evidence="3">Aa3-type cytochrome c oxidase subunit IV</fullName>
    </submittedName>
</protein>
<evidence type="ECO:0000313" key="3">
    <source>
        <dbReference type="EMBL" id="MEX4008579.1"/>
    </source>
</evidence>
<comment type="caution">
    <text evidence="3">The sequence shown here is derived from an EMBL/GenBank/DDBJ whole genome shotgun (WGS) entry which is preliminary data.</text>
</comment>
<dbReference type="InterPro" id="IPR012422">
    <property type="entry name" value="Cyt_c_oxidase_su4_bac-aa3"/>
</dbReference>
<dbReference type="Proteomes" id="UP001559025">
    <property type="component" value="Unassembled WGS sequence"/>
</dbReference>
<sequence>MADNTPTGPVEMGAEMDYSEHEKTYSLFLGITKYVSLLTVALLIAMAFGFFTSAGFFSATILFILISAVGAFLLR</sequence>
<dbReference type="Gene3D" id="1.20.5.160">
    <property type="entry name" value="Bacterial aa3 type cytochrome c oxidase subunit IV"/>
    <property type="match status" value="1"/>
</dbReference>
<feature type="transmembrane region" description="Helical" evidence="1">
    <location>
        <begin position="54"/>
        <end position="74"/>
    </location>
</feature>
<dbReference type="RefSeq" id="WP_173193331.1">
    <property type="nucleotide sequence ID" value="NZ_CBDDTD010000001.1"/>
</dbReference>
<accession>A0ABV3WWZ0</accession>
<dbReference type="EMBL" id="JAZHFV010000004">
    <property type="protein sequence ID" value="MEX4008579.1"/>
    <property type="molecule type" value="Genomic_DNA"/>
</dbReference>
<reference evidence="3 4" key="1">
    <citation type="submission" date="2024-01" db="EMBL/GenBank/DDBJ databases">
        <title>New evidence supports the origin of RcGTA from prophage.</title>
        <authorList>
            <person name="Xu Y."/>
            <person name="Liu B."/>
            <person name="Chen F."/>
        </authorList>
    </citation>
    <scope>NUCLEOTIDE SEQUENCE [LARGE SCALE GENOMIC DNA]</scope>
    <source>
        <strain evidence="3 4">CBW1107-2</strain>
    </source>
</reference>
<feature type="domain" description="Cytochrome c oxidase subunit IV bacterial aa3 type" evidence="2">
    <location>
        <begin position="7"/>
        <end position="50"/>
    </location>
</feature>
<keyword evidence="1" id="KW-0812">Transmembrane</keyword>
<proteinExistence type="predicted"/>
<name>A0ABV3WWZ0_9HYPH</name>
<keyword evidence="1" id="KW-0472">Membrane</keyword>
<keyword evidence="4" id="KW-1185">Reference proteome</keyword>
<dbReference type="InterPro" id="IPR036596">
    <property type="entry name" value="Cyt-C_aa3_sf"/>
</dbReference>
<keyword evidence="1" id="KW-1133">Transmembrane helix</keyword>
<evidence type="ECO:0000259" key="2">
    <source>
        <dbReference type="Pfam" id="PF07835"/>
    </source>
</evidence>